<evidence type="ECO:0000313" key="1">
    <source>
        <dbReference type="EMBL" id="KXG35106.1"/>
    </source>
</evidence>
<sequence>MDAAQLARLQPTIYRTQSCEFGTRSRRFILRTTKTSVWHGSTSRCRCFTRRRLPSLSSFNAVCEGVFCKS</sequence>
<keyword evidence="2" id="KW-1185">Reference proteome</keyword>
<evidence type="ECO:0000313" key="2">
    <source>
        <dbReference type="Proteomes" id="UP000000768"/>
    </source>
</evidence>
<accession>A0A1B6QB10</accession>
<dbReference type="InParanoid" id="A0A1B6QB10"/>
<proteinExistence type="predicted"/>
<dbReference type="AlphaFoldDB" id="A0A1B6QB10"/>
<dbReference type="EMBL" id="CM000761">
    <property type="protein sequence ID" value="KXG35106.1"/>
    <property type="molecule type" value="Genomic_DNA"/>
</dbReference>
<gene>
    <name evidence="1" type="ORF">SORBI_3002G132900</name>
</gene>
<dbReference type="Proteomes" id="UP000000768">
    <property type="component" value="Chromosome 2"/>
</dbReference>
<organism evidence="1 2">
    <name type="scientific">Sorghum bicolor</name>
    <name type="common">Sorghum</name>
    <name type="synonym">Sorghum vulgare</name>
    <dbReference type="NCBI Taxonomy" id="4558"/>
    <lineage>
        <taxon>Eukaryota</taxon>
        <taxon>Viridiplantae</taxon>
        <taxon>Streptophyta</taxon>
        <taxon>Embryophyta</taxon>
        <taxon>Tracheophyta</taxon>
        <taxon>Spermatophyta</taxon>
        <taxon>Magnoliopsida</taxon>
        <taxon>Liliopsida</taxon>
        <taxon>Poales</taxon>
        <taxon>Poaceae</taxon>
        <taxon>PACMAD clade</taxon>
        <taxon>Panicoideae</taxon>
        <taxon>Andropogonodae</taxon>
        <taxon>Andropogoneae</taxon>
        <taxon>Sorghinae</taxon>
        <taxon>Sorghum</taxon>
    </lineage>
</organism>
<reference evidence="1 2" key="1">
    <citation type="journal article" date="2009" name="Nature">
        <title>The Sorghum bicolor genome and the diversification of grasses.</title>
        <authorList>
            <person name="Paterson A.H."/>
            <person name="Bowers J.E."/>
            <person name="Bruggmann R."/>
            <person name="Dubchak I."/>
            <person name="Grimwood J."/>
            <person name="Gundlach H."/>
            <person name="Haberer G."/>
            <person name="Hellsten U."/>
            <person name="Mitros T."/>
            <person name="Poliakov A."/>
            <person name="Schmutz J."/>
            <person name="Spannagl M."/>
            <person name="Tang H."/>
            <person name="Wang X."/>
            <person name="Wicker T."/>
            <person name="Bharti A.K."/>
            <person name="Chapman J."/>
            <person name="Feltus F.A."/>
            <person name="Gowik U."/>
            <person name="Grigoriev I.V."/>
            <person name="Lyons E."/>
            <person name="Maher C.A."/>
            <person name="Martis M."/>
            <person name="Narechania A."/>
            <person name="Otillar R.P."/>
            <person name="Penning B.W."/>
            <person name="Salamov A.A."/>
            <person name="Wang Y."/>
            <person name="Zhang L."/>
            <person name="Carpita N.C."/>
            <person name="Freeling M."/>
            <person name="Gingle A.R."/>
            <person name="Hash C.T."/>
            <person name="Keller B."/>
            <person name="Klein P."/>
            <person name="Kresovich S."/>
            <person name="McCann M.C."/>
            <person name="Ming R."/>
            <person name="Peterson D.G."/>
            <person name="Mehboob-ur-Rahman"/>
            <person name="Ware D."/>
            <person name="Westhoff P."/>
            <person name="Mayer K.F."/>
            <person name="Messing J."/>
            <person name="Rokhsar D.S."/>
        </authorList>
    </citation>
    <scope>NUCLEOTIDE SEQUENCE [LARGE SCALE GENOMIC DNA]</scope>
    <source>
        <strain evidence="2">cv. BTx623</strain>
    </source>
</reference>
<protein>
    <submittedName>
        <fullName evidence="1">Uncharacterized protein</fullName>
    </submittedName>
</protein>
<reference evidence="2" key="2">
    <citation type="journal article" date="2018" name="Plant J.">
        <title>The Sorghum bicolor reference genome: improved assembly, gene annotations, a transcriptome atlas, and signatures of genome organization.</title>
        <authorList>
            <person name="McCormick R.F."/>
            <person name="Truong S.K."/>
            <person name="Sreedasyam A."/>
            <person name="Jenkins J."/>
            <person name="Shu S."/>
            <person name="Sims D."/>
            <person name="Kennedy M."/>
            <person name="Amirebrahimi M."/>
            <person name="Weers B.D."/>
            <person name="McKinley B."/>
            <person name="Mattison A."/>
            <person name="Morishige D.T."/>
            <person name="Grimwood J."/>
            <person name="Schmutz J."/>
            <person name="Mullet J.E."/>
        </authorList>
    </citation>
    <scope>NUCLEOTIDE SEQUENCE [LARGE SCALE GENOMIC DNA]</scope>
    <source>
        <strain evidence="2">cv. BTx623</strain>
    </source>
</reference>
<name>A0A1B6QB10_SORBI</name>
<dbReference type="Gramene" id="KXG35106">
    <property type="protein sequence ID" value="KXG35106"/>
    <property type="gene ID" value="SORBI_3002G132900"/>
</dbReference>